<gene>
    <name evidence="1" type="ORF">MILVUS5_LOCUS36113</name>
</gene>
<reference evidence="1" key="1">
    <citation type="submission" date="2023-10" db="EMBL/GenBank/DDBJ databases">
        <authorList>
            <person name="Rodriguez Cubillos JULIANA M."/>
            <person name="De Vega J."/>
        </authorList>
    </citation>
    <scope>NUCLEOTIDE SEQUENCE</scope>
</reference>
<dbReference type="Proteomes" id="UP001177021">
    <property type="component" value="Unassembled WGS sequence"/>
</dbReference>
<accession>A0ACB0LVQ6</accession>
<protein>
    <submittedName>
        <fullName evidence="1">Uncharacterized protein</fullName>
    </submittedName>
</protein>
<proteinExistence type="predicted"/>
<name>A0ACB0LVQ6_TRIPR</name>
<organism evidence="1 2">
    <name type="scientific">Trifolium pratense</name>
    <name type="common">Red clover</name>
    <dbReference type="NCBI Taxonomy" id="57577"/>
    <lineage>
        <taxon>Eukaryota</taxon>
        <taxon>Viridiplantae</taxon>
        <taxon>Streptophyta</taxon>
        <taxon>Embryophyta</taxon>
        <taxon>Tracheophyta</taxon>
        <taxon>Spermatophyta</taxon>
        <taxon>Magnoliopsida</taxon>
        <taxon>eudicotyledons</taxon>
        <taxon>Gunneridae</taxon>
        <taxon>Pentapetalae</taxon>
        <taxon>rosids</taxon>
        <taxon>fabids</taxon>
        <taxon>Fabales</taxon>
        <taxon>Fabaceae</taxon>
        <taxon>Papilionoideae</taxon>
        <taxon>50 kb inversion clade</taxon>
        <taxon>NPAAA clade</taxon>
        <taxon>Hologalegina</taxon>
        <taxon>IRL clade</taxon>
        <taxon>Trifolieae</taxon>
        <taxon>Trifolium</taxon>
    </lineage>
</organism>
<sequence>MQGENLRKGTWLQEEDEQLTSFVTRLGERRWDSLAKVAGLRRSGKSCRLRWLNYLRPNLKHGPYSVEEERLIIQLQQQWGNKWSKIARRLPGRTDNEIKNYWRTHLQKRVQVQQEGEFMNKVESVAHDFNKKNIDVVSNSEGETKESSVDSFPLSDWGMGNSPYENRIFDWIVELQNGYSDKEKELGRDRKSTHEYNPQQEYDTWDYSGILWDL</sequence>
<dbReference type="EMBL" id="CASHSV030000716">
    <property type="protein sequence ID" value="CAJ2672488.1"/>
    <property type="molecule type" value="Genomic_DNA"/>
</dbReference>
<comment type="caution">
    <text evidence="1">The sequence shown here is derived from an EMBL/GenBank/DDBJ whole genome shotgun (WGS) entry which is preliminary data.</text>
</comment>
<evidence type="ECO:0000313" key="2">
    <source>
        <dbReference type="Proteomes" id="UP001177021"/>
    </source>
</evidence>
<keyword evidence="2" id="KW-1185">Reference proteome</keyword>
<evidence type="ECO:0000313" key="1">
    <source>
        <dbReference type="EMBL" id="CAJ2672488.1"/>
    </source>
</evidence>